<dbReference type="Proteomes" id="UP000636960">
    <property type="component" value="Unassembled WGS sequence"/>
</dbReference>
<feature type="transmembrane region" description="Helical" evidence="2">
    <location>
        <begin position="294"/>
        <end position="312"/>
    </location>
</feature>
<feature type="transmembrane region" description="Helical" evidence="2">
    <location>
        <begin position="318"/>
        <end position="336"/>
    </location>
</feature>
<evidence type="ECO:0000259" key="3">
    <source>
        <dbReference type="Pfam" id="PF06738"/>
    </source>
</evidence>
<keyword evidence="5" id="KW-1185">Reference proteome</keyword>
<feature type="transmembrane region" description="Helical" evidence="2">
    <location>
        <begin position="169"/>
        <end position="187"/>
    </location>
</feature>
<evidence type="ECO:0000313" key="4">
    <source>
        <dbReference type="EMBL" id="GIE97117.1"/>
    </source>
</evidence>
<dbReference type="RefSeq" id="WP_203783735.1">
    <property type="nucleotide sequence ID" value="NZ_BOMV01000055.1"/>
</dbReference>
<gene>
    <name evidence="4" type="ORF">Ari01nite_45820</name>
</gene>
<feature type="domain" description="Threonine/serine exporter-like N-terminal" evidence="3">
    <location>
        <begin position="12"/>
        <end position="251"/>
    </location>
</feature>
<accession>A0A919N1J9</accession>
<name>A0A919N1J9_9ACTN</name>
<evidence type="ECO:0000256" key="2">
    <source>
        <dbReference type="SAM" id="Phobius"/>
    </source>
</evidence>
<feature type="transmembrane region" description="Helical" evidence="2">
    <location>
        <begin position="199"/>
        <end position="217"/>
    </location>
</feature>
<evidence type="ECO:0000313" key="5">
    <source>
        <dbReference type="Proteomes" id="UP000636960"/>
    </source>
</evidence>
<feature type="transmembrane region" description="Helical" evidence="2">
    <location>
        <begin position="345"/>
        <end position="364"/>
    </location>
</feature>
<dbReference type="PANTHER" id="PTHR31082">
    <property type="entry name" value="PHEROMONE-REGULATED MEMBRANE PROTEIN 10"/>
    <property type="match status" value="1"/>
</dbReference>
<dbReference type="GO" id="GO:0022857">
    <property type="term" value="F:transmembrane transporter activity"/>
    <property type="evidence" value="ECO:0007669"/>
    <property type="project" value="InterPro"/>
</dbReference>
<dbReference type="PANTHER" id="PTHR31082:SF4">
    <property type="entry name" value="PHEROMONE-REGULATED MEMBRANE PROTEIN 10"/>
    <property type="match status" value="1"/>
</dbReference>
<protein>
    <recommendedName>
        <fullName evidence="3">Threonine/serine exporter-like N-terminal domain-containing protein</fullName>
    </recommendedName>
</protein>
<sequence length="424" mass="45321">MRQPDDEQELLRFLLYLGSGLTAAGEAVNQTQDHLIEVAAAYGAPHARVAVFPTYVEIALEPGRAATLEPTRQLRGILRLDQAAALYQVLRAARRGGLAPADGSRQVLEIVDMRPRFGPGMTIIGHAVLTTGICLVLQPTWGDLVLSAIFGVLVALLKLVGARWSSLQMIMPVTVAFLVASCTFLLAGEGWADADLRAMIAPLVTFLPGAALTMAVVELSAGEMITGASRLVSGGLQLMLLAFGITAATQVVTLPAADELIDSPQNLIGWWAPWLGVLVVGLGTYWFHSAPPRSLPWLLLVLTVAWLGQFLGNLIFGSYLSGFFGALAMTPVAYAVERRPSGPPALVSFLPAFWLLVPGALGLIGVTEYLDRDPAAAAEDLFGTVWSMIAIALGVLCGYPLYRSLARTLGWILTDRTADRPARR</sequence>
<comment type="caution">
    <text evidence="4">The sequence shown here is derived from an EMBL/GenBank/DDBJ whole genome shotgun (WGS) entry which is preliminary data.</text>
</comment>
<keyword evidence="2" id="KW-1133">Transmembrane helix</keyword>
<feature type="transmembrane region" description="Helical" evidence="2">
    <location>
        <begin position="384"/>
        <end position="402"/>
    </location>
</feature>
<organism evidence="4 5">
    <name type="scientific">Paractinoplanes rishiriensis</name>
    <dbReference type="NCBI Taxonomy" id="1050105"/>
    <lineage>
        <taxon>Bacteria</taxon>
        <taxon>Bacillati</taxon>
        <taxon>Actinomycetota</taxon>
        <taxon>Actinomycetes</taxon>
        <taxon>Micromonosporales</taxon>
        <taxon>Micromonosporaceae</taxon>
        <taxon>Paractinoplanes</taxon>
    </lineage>
</organism>
<feature type="transmembrane region" description="Helical" evidence="2">
    <location>
        <begin position="144"/>
        <end position="162"/>
    </location>
</feature>
<dbReference type="AlphaFoldDB" id="A0A919N1J9"/>
<reference evidence="4" key="1">
    <citation type="submission" date="2021-01" db="EMBL/GenBank/DDBJ databases">
        <title>Whole genome shotgun sequence of Actinoplanes rishiriensis NBRC 108556.</title>
        <authorList>
            <person name="Komaki H."/>
            <person name="Tamura T."/>
        </authorList>
    </citation>
    <scope>NUCLEOTIDE SEQUENCE</scope>
    <source>
        <strain evidence="4">NBRC 108556</strain>
    </source>
</reference>
<keyword evidence="2" id="KW-0812">Transmembrane</keyword>
<feature type="transmembrane region" description="Helical" evidence="2">
    <location>
        <begin position="117"/>
        <end position="138"/>
    </location>
</feature>
<dbReference type="EMBL" id="BOMV01000055">
    <property type="protein sequence ID" value="GIE97117.1"/>
    <property type="molecule type" value="Genomic_DNA"/>
</dbReference>
<feature type="transmembrane region" description="Helical" evidence="2">
    <location>
        <begin position="238"/>
        <end position="256"/>
    </location>
</feature>
<proteinExistence type="inferred from homology"/>
<keyword evidence="2" id="KW-0472">Membrane</keyword>
<comment type="similarity">
    <text evidence="1">Belongs to the ThrE exporter (TC 2.A.79) family.</text>
</comment>
<dbReference type="InterPro" id="IPR010619">
    <property type="entry name" value="ThrE-like_N"/>
</dbReference>
<evidence type="ECO:0000256" key="1">
    <source>
        <dbReference type="ARBA" id="ARBA00034125"/>
    </source>
</evidence>
<feature type="transmembrane region" description="Helical" evidence="2">
    <location>
        <begin position="268"/>
        <end position="287"/>
    </location>
</feature>
<dbReference type="Pfam" id="PF06738">
    <property type="entry name" value="ThrE"/>
    <property type="match status" value="1"/>
</dbReference>
<dbReference type="InterPro" id="IPR051361">
    <property type="entry name" value="ThrE/Ser_Exporter"/>
</dbReference>